<dbReference type="InterPro" id="IPR029058">
    <property type="entry name" value="AB_hydrolase_fold"/>
</dbReference>
<organism evidence="3 4">
    <name type="scientific">Physocladia obscura</name>
    <dbReference type="NCBI Taxonomy" id="109957"/>
    <lineage>
        <taxon>Eukaryota</taxon>
        <taxon>Fungi</taxon>
        <taxon>Fungi incertae sedis</taxon>
        <taxon>Chytridiomycota</taxon>
        <taxon>Chytridiomycota incertae sedis</taxon>
        <taxon>Chytridiomycetes</taxon>
        <taxon>Chytridiales</taxon>
        <taxon>Chytriomycetaceae</taxon>
        <taxon>Physocladia</taxon>
    </lineage>
</organism>
<protein>
    <recommendedName>
        <fullName evidence="2">AB hydrolase-1 domain-containing protein</fullName>
    </recommendedName>
</protein>
<keyword evidence="1" id="KW-0472">Membrane</keyword>
<accession>A0AAD5T6R8</accession>
<dbReference type="Pfam" id="PF12697">
    <property type="entry name" value="Abhydrolase_6"/>
    <property type="match status" value="1"/>
</dbReference>
<gene>
    <name evidence="3" type="ORF">HK100_003350</name>
</gene>
<dbReference type="PANTHER" id="PTHR37471">
    <property type="entry name" value="UNNAMED PRODUCT"/>
    <property type="match status" value="1"/>
</dbReference>
<keyword evidence="1" id="KW-1133">Transmembrane helix</keyword>
<evidence type="ECO:0000313" key="4">
    <source>
        <dbReference type="Proteomes" id="UP001211907"/>
    </source>
</evidence>
<proteinExistence type="predicted"/>
<dbReference type="EMBL" id="JADGJH010000183">
    <property type="protein sequence ID" value="KAJ3134706.1"/>
    <property type="molecule type" value="Genomic_DNA"/>
</dbReference>
<dbReference type="InterPro" id="IPR000073">
    <property type="entry name" value="AB_hydrolase_1"/>
</dbReference>
<dbReference type="Gene3D" id="3.40.50.1820">
    <property type="entry name" value="alpha/beta hydrolase"/>
    <property type="match status" value="1"/>
</dbReference>
<sequence length="364" mass="42666">MTYPERRKIWKRILKHKNLEHFLFAWFYWSDSKIRLVQSEYGFLRRDNFADWLAWSLFSESSYENLVGNRANSKVSEIEEVIESVEKKLGIVFQPGRNPKISAVTLNHNIVDAYPKPLIFYVVMKGLEIVERIFLRKFGFRRVSETKNDTLSYWIHTSASKNKLGDQNTQQNSTIPLVFIHGIGVGLFQYLSFASFLVKTQNRPIFLIELPYVSMRLKEKVPTPKQTVQEIERILDSYGYQKAHVVGHSWGTAVVSWMIKYSTFTASAVLLDPIVFFVTLPDLAFNFVHRIPGYNTVARANEYLLHSMCARELHISMTISRKFRWNENLLWPEELPEHHFVVGARQDMLLDGNLMEKCEYQSYY</sequence>
<feature type="transmembrane region" description="Helical" evidence="1">
    <location>
        <begin position="177"/>
        <end position="198"/>
    </location>
</feature>
<evidence type="ECO:0000259" key="2">
    <source>
        <dbReference type="Pfam" id="PF12697"/>
    </source>
</evidence>
<evidence type="ECO:0000256" key="1">
    <source>
        <dbReference type="SAM" id="Phobius"/>
    </source>
</evidence>
<name>A0AAD5T6R8_9FUNG</name>
<keyword evidence="4" id="KW-1185">Reference proteome</keyword>
<reference evidence="3" key="1">
    <citation type="submission" date="2020-05" db="EMBL/GenBank/DDBJ databases">
        <title>Phylogenomic resolution of chytrid fungi.</title>
        <authorList>
            <person name="Stajich J.E."/>
            <person name="Amses K."/>
            <person name="Simmons R."/>
            <person name="Seto K."/>
            <person name="Myers J."/>
            <person name="Bonds A."/>
            <person name="Quandt C.A."/>
            <person name="Barry K."/>
            <person name="Liu P."/>
            <person name="Grigoriev I."/>
            <person name="Longcore J.E."/>
            <person name="James T.Y."/>
        </authorList>
    </citation>
    <scope>NUCLEOTIDE SEQUENCE</scope>
    <source>
        <strain evidence="3">JEL0513</strain>
    </source>
</reference>
<evidence type="ECO:0000313" key="3">
    <source>
        <dbReference type="EMBL" id="KAJ3134706.1"/>
    </source>
</evidence>
<dbReference type="AlphaFoldDB" id="A0AAD5T6R8"/>
<keyword evidence="1" id="KW-0812">Transmembrane</keyword>
<dbReference type="SUPFAM" id="SSF53474">
    <property type="entry name" value="alpha/beta-Hydrolases"/>
    <property type="match status" value="1"/>
</dbReference>
<dbReference type="Proteomes" id="UP001211907">
    <property type="component" value="Unassembled WGS sequence"/>
</dbReference>
<comment type="caution">
    <text evidence="3">The sequence shown here is derived from an EMBL/GenBank/DDBJ whole genome shotgun (WGS) entry which is preliminary data.</text>
</comment>
<feature type="domain" description="AB hydrolase-1" evidence="2">
    <location>
        <begin position="177"/>
        <end position="305"/>
    </location>
</feature>
<dbReference type="PANTHER" id="PTHR37471:SF1">
    <property type="entry name" value="AB HYDROLASE-1 DOMAIN-CONTAINING PROTEIN"/>
    <property type="match status" value="1"/>
</dbReference>